<organism evidence="1 2">
    <name type="scientific">Dehalogenimonas alkenigignens</name>
    <dbReference type="NCBI Taxonomy" id="1217799"/>
    <lineage>
        <taxon>Bacteria</taxon>
        <taxon>Bacillati</taxon>
        <taxon>Chloroflexota</taxon>
        <taxon>Dehalococcoidia</taxon>
        <taxon>Dehalococcoidales</taxon>
        <taxon>Dehalococcoidaceae</taxon>
        <taxon>Dehalogenimonas</taxon>
    </lineage>
</organism>
<dbReference type="OrthoDB" id="9810361at2"/>
<dbReference type="STRING" id="1217799.DEALK_15810"/>
<reference evidence="1 2" key="1">
    <citation type="submission" date="2015-06" db="EMBL/GenBank/DDBJ databases">
        <title>Genome sequence of the organohalide-respiring Dehalogenimonas alkenigignens type strain (IP3-3T).</title>
        <authorList>
            <person name="Key T.A."/>
            <person name="Richmond D.P."/>
            <person name="Bowman K.S."/>
            <person name="Cho Y.-J."/>
            <person name="Chun J."/>
            <person name="da Costa M.S."/>
            <person name="Rainey F.A."/>
            <person name="Moe W.M."/>
        </authorList>
    </citation>
    <scope>NUCLEOTIDE SEQUENCE [LARGE SCALE GENOMIC DNA]</scope>
    <source>
        <strain evidence="1 2">IP3-3</strain>
    </source>
</reference>
<dbReference type="Pfam" id="PF03692">
    <property type="entry name" value="CxxCxxCC"/>
    <property type="match status" value="1"/>
</dbReference>
<dbReference type="EMBL" id="LFDV01000002">
    <property type="protein sequence ID" value="KTB48734.1"/>
    <property type="molecule type" value="Genomic_DNA"/>
</dbReference>
<protein>
    <submittedName>
        <fullName evidence="1">Putative zinc-or iron-chelating domain protein</fullName>
    </submittedName>
</protein>
<dbReference type="RefSeq" id="WP_058439673.1">
    <property type="nucleotide sequence ID" value="NZ_KQ758903.1"/>
</dbReference>
<evidence type="ECO:0000313" key="1">
    <source>
        <dbReference type="EMBL" id="KTB48734.1"/>
    </source>
</evidence>
<name>A0A0W0GJL0_9CHLR</name>
<keyword evidence="2" id="KW-1185">Reference proteome</keyword>
<dbReference type="Proteomes" id="UP000053947">
    <property type="component" value="Unassembled WGS sequence"/>
</dbReference>
<dbReference type="AlphaFoldDB" id="A0A0W0GJL0"/>
<evidence type="ECO:0000313" key="2">
    <source>
        <dbReference type="Proteomes" id="UP000053947"/>
    </source>
</evidence>
<comment type="caution">
    <text evidence="1">The sequence shown here is derived from an EMBL/GenBank/DDBJ whole genome shotgun (WGS) entry which is preliminary data.</text>
</comment>
<dbReference type="PANTHER" id="PTHR35866:SF1">
    <property type="entry name" value="YKGJ FAMILY CYSTEINE CLUSTER PROTEIN"/>
    <property type="match status" value="1"/>
</dbReference>
<sequence length="200" mass="22353">MPNYFEALGVSDADLAVARGLAAGHFSGQFGEKYKKYVARVGAALLEIYPPAHKLQPEEIIDLISVIDIIGPDSRGLMKRLKESCTGCGWCCSQTKRIVVDEEDTLRISRKLKQKREDLFTFDGKEWLIKKAHPCGWWNPKNGRCVIYADRPSTCRVWPLGVTEAGHKTIQPMEHCNYAVMVTVNKAIWTLESAAKQSGA</sequence>
<proteinExistence type="predicted"/>
<gene>
    <name evidence="1" type="ORF">DEALK_15810</name>
</gene>
<dbReference type="InterPro" id="IPR005358">
    <property type="entry name" value="Puta_zinc/iron-chelating_dom"/>
</dbReference>
<dbReference type="PANTHER" id="PTHR35866">
    <property type="entry name" value="PUTATIVE-RELATED"/>
    <property type="match status" value="1"/>
</dbReference>
<accession>A0A0W0GJL0</accession>